<dbReference type="Proteomes" id="UP000252914">
    <property type="component" value="Unassembled WGS sequence"/>
</dbReference>
<keyword evidence="3" id="KW-1185">Reference proteome</keyword>
<dbReference type="RefSeq" id="WP_114022638.1">
    <property type="nucleotide sequence ID" value="NZ_QOIN01000045.1"/>
</dbReference>
<reference evidence="2 3" key="1">
    <citation type="submission" date="2018-06" db="EMBL/GenBank/DDBJ databases">
        <title>Streptomyces reniochalinae sp. nov. and Streptomyces diacarnus sp. nov. from marine sponges.</title>
        <authorList>
            <person name="Li L."/>
        </authorList>
    </citation>
    <scope>NUCLEOTIDE SEQUENCE [LARGE SCALE GENOMIC DNA]</scope>
    <source>
        <strain evidence="2 3">LHW51701</strain>
    </source>
</reference>
<feature type="compositionally biased region" description="Pro residues" evidence="1">
    <location>
        <begin position="82"/>
        <end position="121"/>
    </location>
</feature>
<dbReference type="EMBL" id="QOIN01000045">
    <property type="protein sequence ID" value="RCG21998.1"/>
    <property type="molecule type" value="Genomic_DNA"/>
</dbReference>
<evidence type="ECO:0000256" key="1">
    <source>
        <dbReference type="SAM" id="MobiDB-lite"/>
    </source>
</evidence>
<evidence type="ECO:0000313" key="2">
    <source>
        <dbReference type="EMBL" id="RCG21998.1"/>
    </source>
</evidence>
<organism evidence="2 3">
    <name type="scientific">Streptomyces diacarni</name>
    <dbReference type="NCBI Taxonomy" id="2800381"/>
    <lineage>
        <taxon>Bacteria</taxon>
        <taxon>Bacillati</taxon>
        <taxon>Actinomycetota</taxon>
        <taxon>Actinomycetes</taxon>
        <taxon>Kitasatosporales</taxon>
        <taxon>Streptomycetaceae</taxon>
        <taxon>Streptomyces</taxon>
    </lineage>
</organism>
<feature type="compositionally biased region" description="Basic and acidic residues" evidence="1">
    <location>
        <begin position="60"/>
        <end position="71"/>
    </location>
</feature>
<protein>
    <submittedName>
        <fullName evidence="2">Uncharacterized protein</fullName>
    </submittedName>
</protein>
<dbReference type="AlphaFoldDB" id="A0A367EV49"/>
<accession>A0A367EV49</accession>
<feature type="region of interest" description="Disordered" evidence="1">
    <location>
        <begin position="60"/>
        <end position="124"/>
    </location>
</feature>
<name>A0A367EV49_9ACTN</name>
<sequence length="230" mass="24381">MDVAELVLRYVEAVVWPAVTLVVAWCLRDYLREAFARMTRIETPAGAIEFEAEARQLRERAEEMVQQHPDARTPAPGSAPYGGPPATTPSRTPPSPSPSSPYQQHPPPGGPYEQPPSPPASEIPVAADFRDSWAIVEASPVGALAAAWAALSAGLDAALPRPPATRADRGSSALLRQRLGLAGAAPATLAVYEGLRRLRDAAVDDGAPVSTSAARHFLAGCERVLGQVRR</sequence>
<evidence type="ECO:0000313" key="3">
    <source>
        <dbReference type="Proteomes" id="UP000252914"/>
    </source>
</evidence>
<gene>
    <name evidence="2" type="ORF">DTL70_16115</name>
</gene>
<proteinExistence type="predicted"/>
<comment type="caution">
    <text evidence="2">The sequence shown here is derived from an EMBL/GenBank/DDBJ whole genome shotgun (WGS) entry which is preliminary data.</text>
</comment>